<protein>
    <submittedName>
        <fullName evidence="1">Uncharacterized protein</fullName>
    </submittedName>
</protein>
<comment type="caution">
    <text evidence="1">The sequence shown here is derived from an EMBL/GenBank/DDBJ whole genome shotgun (WGS) entry which is preliminary data.</text>
</comment>
<dbReference type="InterPro" id="IPR016135">
    <property type="entry name" value="UBQ-conjugating_enzyme/RWD"/>
</dbReference>
<dbReference type="InterPro" id="IPR000608">
    <property type="entry name" value="UBC"/>
</dbReference>
<organism evidence="1 2">
    <name type="scientific">Penicillium atrosanguineum</name>
    <dbReference type="NCBI Taxonomy" id="1132637"/>
    <lineage>
        <taxon>Eukaryota</taxon>
        <taxon>Fungi</taxon>
        <taxon>Dikarya</taxon>
        <taxon>Ascomycota</taxon>
        <taxon>Pezizomycotina</taxon>
        <taxon>Eurotiomycetes</taxon>
        <taxon>Eurotiomycetidae</taxon>
        <taxon>Eurotiales</taxon>
        <taxon>Aspergillaceae</taxon>
        <taxon>Penicillium</taxon>
    </lineage>
</organism>
<gene>
    <name evidence="1" type="ORF">N7476_004214</name>
</gene>
<reference evidence="1" key="1">
    <citation type="submission" date="2022-12" db="EMBL/GenBank/DDBJ databases">
        <authorList>
            <person name="Petersen C."/>
        </authorList>
    </citation>
    <scope>NUCLEOTIDE SEQUENCE</scope>
    <source>
        <strain evidence="1">IBT 21472</strain>
    </source>
</reference>
<accession>A0A9W9KW36</accession>
<dbReference type="PROSITE" id="PS50127">
    <property type="entry name" value="UBC_2"/>
    <property type="match status" value="1"/>
</dbReference>
<name>A0A9W9KW36_9EURO</name>
<keyword evidence="2" id="KW-1185">Reference proteome</keyword>
<dbReference type="AlphaFoldDB" id="A0A9W9KW36"/>
<dbReference type="Proteomes" id="UP001147746">
    <property type="component" value="Unassembled WGS sequence"/>
</dbReference>
<dbReference type="SUPFAM" id="SSF54495">
    <property type="entry name" value="UBC-like"/>
    <property type="match status" value="1"/>
</dbReference>
<sequence>MPNSSIINTPLSSQLTYPGDFEASPPYAPNMPRFISRDERLRFEQRQMAERVFGGPLANPMGQDQDLIHWSCWVWGMAGSAFDGMTISMQLSFPSNYPYVPPICIIHALLPHPHIDDMNRLWSRVLSGPYWDPEMTVDMVLQHVRLVLRHTCPHNSPCIL</sequence>
<dbReference type="CDD" id="cd00195">
    <property type="entry name" value="UBCc_UEV"/>
    <property type="match status" value="1"/>
</dbReference>
<evidence type="ECO:0000313" key="2">
    <source>
        <dbReference type="Proteomes" id="UP001147746"/>
    </source>
</evidence>
<dbReference type="Gene3D" id="3.10.110.10">
    <property type="entry name" value="Ubiquitin Conjugating Enzyme"/>
    <property type="match status" value="1"/>
</dbReference>
<dbReference type="Pfam" id="PF00179">
    <property type="entry name" value="UQ_con"/>
    <property type="match status" value="1"/>
</dbReference>
<reference evidence="1" key="2">
    <citation type="journal article" date="2023" name="IMA Fungus">
        <title>Comparative genomic study of the Penicillium genus elucidates a diverse pangenome and 15 lateral gene transfer events.</title>
        <authorList>
            <person name="Petersen C."/>
            <person name="Sorensen T."/>
            <person name="Nielsen M.R."/>
            <person name="Sondergaard T.E."/>
            <person name="Sorensen J.L."/>
            <person name="Fitzpatrick D.A."/>
            <person name="Frisvad J.C."/>
            <person name="Nielsen K.L."/>
        </authorList>
    </citation>
    <scope>NUCLEOTIDE SEQUENCE</scope>
    <source>
        <strain evidence="1">IBT 21472</strain>
    </source>
</reference>
<evidence type="ECO:0000313" key="1">
    <source>
        <dbReference type="EMBL" id="KAJ5321212.1"/>
    </source>
</evidence>
<proteinExistence type="predicted"/>
<dbReference type="EMBL" id="JAPZBO010000003">
    <property type="protein sequence ID" value="KAJ5321212.1"/>
    <property type="molecule type" value="Genomic_DNA"/>
</dbReference>